<dbReference type="Gene3D" id="1.10.238.220">
    <property type="match status" value="1"/>
</dbReference>
<dbReference type="STRING" id="6335.A0A0V1KVW5"/>
<feature type="domain" description="EF-hand" evidence="4">
    <location>
        <begin position="867"/>
        <end position="902"/>
    </location>
</feature>
<dbReference type="PANTHER" id="PTHR14095">
    <property type="entry name" value="PHOSPHATASE 2A REGULATORY SUBUNIT-RELATED"/>
    <property type="match status" value="1"/>
</dbReference>
<keyword evidence="2" id="KW-0106">Calcium</keyword>
<dbReference type="InterPro" id="IPR011992">
    <property type="entry name" value="EF-hand-dom_pair"/>
</dbReference>
<dbReference type="OrthoDB" id="5586at2759"/>
<dbReference type="PROSITE" id="PS00018">
    <property type="entry name" value="EF_HAND_1"/>
    <property type="match status" value="1"/>
</dbReference>
<keyword evidence="6" id="KW-1185">Reference proteome</keyword>
<feature type="compositionally biased region" description="Low complexity" evidence="3">
    <location>
        <begin position="227"/>
        <end position="255"/>
    </location>
</feature>
<dbReference type="SUPFAM" id="SSF47473">
    <property type="entry name" value="EF-hand"/>
    <property type="match status" value="1"/>
</dbReference>
<feature type="compositionally biased region" description="Acidic residues" evidence="3">
    <location>
        <begin position="38"/>
        <end position="47"/>
    </location>
</feature>
<dbReference type="InterPro" id="IPR048855">
    <property type="entry name" value="P2R3A_B_D_EF-hand"/>
</dbReference>
<evidence type="ECO:0000256" key="1">
    <source>
        <dbReference type="ARBA" id="ARBA00022723"/>
    </source>
</evidence>
<dbReference type="GO" id="GO:0000159">
    <property type="term" value="C:protein phosphatase type 2A complex"/>
    <property type="evidence" value="ECO:0007669"/>
    <property type="project" value="TreeGrafter"/>
</dbReference>
<comment type="caution">
    <text evidence="5">The sequence shown here is derived from an EMBL/GenBank/DDBJ whole genome shotgun (WGS) entry which is preliminary data.</text>
</comment>
<evidence type="ECO:0000259" key="4">
    <source>
        <dbReference type="PROSITE" id="PS50222"/>
    </source>
</evidence>
<dbReference type="Proteomes" id="UP000054721">
    <property type="component" value="Unassembled WGS sequence"/>
</dbReference>
<feature type="region of interest" description="Disordered" evidence="3">
    <location>
        <begin position="431"/>
        <end position="467"/>
    </location>
</feature>
<dbReference type="EMBL" id="JYDW01000225">
    <property type="protein sequence ID" value="KRZ51476.1"/>
    <property type="molecule type" value="Genomic_DNA"/>
</dbReference>
<evidence type="ECO:0000256" key="3">
    <source>
        <dbReference type="SAM" id="MobiDB-lite"/>
    </source>
</evidence>
<proteinExistence type="predicted"/>
<name>A0A0V1KVW5_9BILA</name>
<gene>
    <name evidence="5" type="primary">PPP2R3A</name>
    <name evidence="5" type="ORF">T02_13486</name>
</gene>
<dbReference type="PANTHER" id="PTHR14095:SF0">
    <property type="entry name" value="MIP22305P"/>
    <property type="match status" value="1"/>
</dbReference>
<dbReference type="Pfam" id="PF17958">
    <property type="entry name" value="EF-hand_13"/>
    <property type="match status" value="1"/>
</dbReference>
<feature type="region of interest" description="Disordered" evidence="3">
    <location>
        <begin position="388"/>
        <end position="414"/>
    </location>
</feature>
<keyword evidence="1" id="KW-0479">Metal-binding</keyword>
<dbReference type="InterPro" id="IPR018247">
    <property type="entry name" value="EF_Hand_1_Ca_BS"/>
</dbReference>
<dbReference type="Pfam" id="PF21161">
    <property type="entry name" value="P2R3B_EF-hand"/>
    <property type="match status" value="1"/>
</dbReference>
<dbReference type="AlphaFoldDB" id="A0A0V1KVW5"/>
<protein>
    <submittedName>
        <fullName evidence="5">Serine/threonine-protein phosphatase 2A regulatory subunit B'' subunit alpha</fullName>
    </submittedName>
</protein>
<sequence>MYKMSLGNKSKQKATAAQDDMLKKDDVGNELRKQQQSAEEEEEEENELCLPAHRLAVSYFQPALCTSPKRRNDHDSRFNVSQLAANRGASKEVLMARQPLGQRIYWMSATDQRGGWGSPSLLRSAITNRSHHFWEPVAVQHQLVTTVHRQWFSTVDLRPVAQRAHLAPVQPDLSALDDVLKDVGTMPRRRSDTWRSNFLAKRNQFARELDDNVQSRSFTKSNHYHQHQYSNHQKQQEQQQQQQQQPRYRYPESQQTVSTKTITNAANHVSLSRLGNQLRYYWPKATTVDRSFSDRDVYDYVVQRCASPVLDGDRFIMTLENGGERGRRCEIQKSSSLTSTGLWTDFNGVEDVSRPSAELSRGRSRQPTWEAWNTVVKAIIDECDEKPRATPTRSIRPFSGPTPTMVNSTATAERPEPDFTELDSILNNLGVPPTKHGNGPHGAGQTAAGKSSAATDEATFGSRPAKSVATRPTNWMINGSVAERILQFEKRPTIPHDRSNMPHVQQQYTATTDNKNLNSSNININKLRVWDATLPTAVFHNSTVNNFSSAKWLTDSLKSTANSLPVVHLTLPRPSLPPVLLASSQNEHIPRCRVHIFYFPCGKPSDPNVISVQLRKCAEIFVRHSGKADLHAMGEVAEACGLPYYVRQPFYHCCRSEPDDGFVNYYNFKEFWKRICKVGSDPVYAFIRLLNGDSANHVIATNFLPMIQDIIDHHPGLSCLREAPTFHSCYAQTVISRIFFSVSLSWSEKITATELRRANFLSTLWRLREEEDINKVTDYFSYEHFYVIYCIFWKLDDDHDMLIDKMDLERYSDYALNRRIIDRIFSTAVNCNMTSNVHQMTYVEFVWFLIAEVDKQHPKRYAMYCNQAKENIEYWFRCMDLDGDGYLSMYELHYFYEEQVERMTEYGLAAVPFTDLICQIFDAVKPAHPDKISLSDLKRCRMSAFFFDTFFNVRKFLTHEDPDSSRHLYDEFEDAANEWDRFAAIQYKNLLDVELQQEEETEMYYCDSDEDLERNCNATLTSLTLA</sequence>
<accession>A0A0V1KVW5</accession>
<evidence type="ECO:0000313" key="6">
    <source>
        <dbReference type="Proteomes" id="UP000054721"/>
    </source>
</evidence>
<organism evidence="5 6">
    <name type="scientific">Trichinella nativa</name>
    <dbReference type="NCBI Taxonomy" id="6335"/>
    <lineage>
        <taxon>Eukaryota</taxon>
        <taxon>Metazoa</taxon>
        <taxon>Ecdysozoa</taxon>
        <taxon>Nematoda</taxon>
        <taxon>Enoplea</taxon>
        <taxon>Dorylaimia</taxon>
        <taxon>Trichinellida</taxon>
        <taxon>Trichinellidae</taxon>
        <taxon>Trichinella</taxon>
    </lineage>
</organism>
<feature type="region of interest" description="Disordered" evidence="3">
    <location>
        <begin position="222"/>
        <end position="256"/>
    </location>
</feature>
<dbReference type="InterPro" id="IPR002048">
    <property type="entry name" value="EF_hand_dom"/>
</dbReference>
<dbReference type="GO" id="GO:0019888">
    <property type="term" value="F:protein phosphatase regulator activity"/>
    <property type="evidence" value="ECO:0007669"/>
    <property type="project" value="TreeGrafter"/>
</dbReference>
<feature type="region of interest" description="Disordered" evidence="3">
    <location>
        <begin position="1"/>
        <end position="47"/>
    </location>
</feature>
<dbReference type="Gene3D" id="1.10.238.10">
    <property type="entry name" value="EF-hand"/>
    <property type="match status" value="1"/>
</dbReference>
<dbReference type="FunFam" id="1.10.238.10:FF:000025">
    <property type="entry name" value="serine/threonine-protein phosphatase 2A regulatory subunit B'' subunit alpha"/>
    <property type="match status" value="1"/>
</dbReference>
<dbReference type="InterPro" id="IPR041534">
    <property type="entry name" value="EF-hand_13"/>
</dbReference>
<feature type="compositionally biased region" description="Polar residues" evidence="3">
    <location>
        <begin position="401"/>
        <end position="411"/>
    </location>
</feature>
<evidence type="ECO:0000313" key="5">
    <source>
        <dbReference type="EMBL" id="KRZ51476.1"/>
    </source>
</evidence>
<dbReference type="PROSITE" id="PS50222">
    <property type="entry name" value="EF_HAND_2"/>
    <property type="match status" value="1"/>
</dbReference>
<dbReference type="Gene3D" id="1.10.238.230">
    <property type="match status" value="1"/>
</dbReference>
<reference evidence="5 6" key="1">
    <citation type="submission" date="2015-05" db="EMBL/GenBank/DDBJ databases">
        <title>Evolution of Trichinella species and genotypes.</title>
        <authorList>
            <person name="Korhonen P.K."/>
            <person name="Edoardo P."/>
            <person name="Giuseppe L.R."/>
            <person name="Gasser R.B."/>
        </authorList>
    </citation>
    <scope>NUCLEOTIDE SEQUENCE [LARGE SCALE GENOMIC DNA]</scope>
    <source>
        <strain evidence="5">ISS10</strain>
    </source>
</reference>
<evidence type="ECO:0000256" key="2">
    <source>
        <dbReference type="ARBA" id="ARBA00022837"/>
    </source>
</evidence>
<dbReference type="CDD" id="cd21504">
    <property type="entry name" value="PPP2R3A_B-like"/>
    <property type="match status" value="1"/>
</dbReference>
<dbReference type="GO" id="GO:0005509">
    <property type="term" value="F:calcium ion binding"/>
    <property type="evidence" value="ECO:0007669"/>
    <property type="project" value="InterPro"/>
</dbReference>
<feature type="compositionally biased region" description="Basic and acidic residues" evidence="3">
    <location>
        <begin position="20"/>
        <end position="33"/>
    </location>
</feature>